<protein>
    <recommendedName>
        <fullName evidence="2">HTH CENPB-type domain-containing protein</fullName>
    </recommendedName>
</protein>
<sequence length="108" mass="12665">MEAYSVAHSTLGHRLHGCSSWQEAAQRRLKMTSGEEEAIEEWCLTVASWCMPLRVKMLHNMSEQLLWGALGKEWTKDFIDRYPKLQSAWSKQFDFKRAACSYNCYDRL</sequence>
<dbReference type="EMBL" id="ML121515">
    <property type="protein sequence ID" value="RPA88317.1"/>
    <property type="molecule type" value="Genomic_DNA"/>
</dbReference>
<dbReference type="AlphaFoldDB" id="A0A3N4ISE6"/>
<name>A0A3N4ISE6_9PEZI</name>
<feature type="domain" description="HTH CENPB-type" evidence="2">
    <location>
        <begin position="23"/>
        <end position="88"/>
    </location>
</feature>
<evidence type="ECO:0000259" key="2">
    <source>
        <dbReference type="PROSITE" id="PS51253"/>
    </source>
</evidence>
<dbReference type="InterPro" id="IPR006600">
    <property type="entry name" value="HTH_CenpB_DNA-bd_dom"/>
</dbReference>
<gene>
    <name evidence="3" type="ORF">L873DRAFT_1785050</name>
</gene>
<keyword evidence="4" id="KW-1185">Reference proteome</keyword>
<dbReference type="GO" id="GO:0003677">
    <property type="term" value="F:DNA binding"/>
    <property type="evidence" value="ECO:0007669"/>
    <property type="project" value="UniProtKB-KW"/>
</dbReference>
<dbReference type="PROSITE" id="PS51253">
    <property type="entry name" value="HTH_CENPB"/>
    <property type="match status" value="1"/>
</dbReference>
<organism evidence="3 4">
    <name type="scientific">Choiromyces venosus 120613-1</name>
    <dbReference type="NCBI Taxonomy" id="1336337"/>
    <lineage>
        <taxon>Eukaryota</taxon>
        <taxon>Fungi</taxon>
        <taxon>Dikarya</taxon>
        <taxon>Ascomycota</taxon>
        <taxon>Pezizomycotina</taxon>
        <taxon>Pezizomycetes</taxon>
        <taxon>Pezizales</taxon>
        <taxon>Tuberaceae</taxon>
        <taxon>Choiromyces</taxon>
    </lineage>
</organism>
<keyword evidence="1" id="KW-0238">DNA-binding</keyword>
<evidence type="ECO:0000256" key="1">
    <source>
        <dbReference type="ARBA" id="ARBA00023125"/>
    </source>
</evidence>
<evidence type="ECO:0000313" key="3">
    <source>
        <dbReference type="EMBL" id="RPA88317.1"/>
    </source>
</evidence>
<reference evidence="3 4" key="1">
    <citation type="journal article" date="2018" name="Nat. Ecol. Evol.">
        <title>Pezizomycetes genomes reveal the molecular basis of ectomycorrhizal truffle lifestyle.</title>
        <authorList>
            <person name="Murat C."/>
            <person name="Payen T."/>
            <person name="Noel B."/>
            <person name="Kuo A."/>
            <person name="Morin E."/>
            <person name="Chen J."/>
            <person name="Kohler A."/>
            <person name="Krizsan K."/>
            <person name="Balestrini R."/>
            <person name="Da Silva C."/>
            <person name="Montanini B."/>
            <person name="Hainaut M."/>
            <person name="Levati E."/>
            <person name="Barry K.W."/>
            <person name="Belfiori B."/>
            <person name="Cichocki N."/>
            <person name="Clum A."/>
            <person name="Dockter R.B."/>
            <person name="Fauchery L."/>
            <person name="Guy J."/>
            <person name="Iotti M."/>
            <person name="Le Tacon F."/>
            <person name="Lindquist E.A."/>
            <person name="Lipzen A."/>
            <person name="Malagnac F."/>
            <person name="Mello A."/>
            <person name="Molinier V."/>
            <person name="Miyauchi S."/>
            <person name="Poulain J."/>
            <person name="Riccioni C."/>
            <person name="Rubini A."/>
            <person name="Sitrit Y."/>
            <person name="Splivallo R."/>
            <person name="Traeger S."/>
            <person name="Wang M."/>
            <person name="Zifcakova L."/>
            <person name="Wipf D."/>
            <person name="Zambonelli A."/>
            <person name="Paolocci F."/>
            <person name="Nowrousian M."/>
            <person name="Ottonello S."/>
            <person name="Baldrian P."/>
            <person name="Spatafora J.W."/>
            <person name="Henrissat B."/>
            <person name="Nagy L.G."/>
            <person name="Aury J.M."/>
            <person name="Wincker P."/>
            <person name="Grigoriev I.V."/>
            <person name="Bonfante P."/>
            <person name="Martin F.M."/>
        </authorList>
    </citation>
    <scope>NUCLEOTIDE SEQUENCE [LARGE SCALE GENOMIC DNA]</scope>
    <source>
        <strain evidence="3 4">120613-1</strain>
    </source>
</reference>
<accession>A0A3N4ISE6</accession>
<dbReference type="Proteomes" id="UP000276215">
    <property type="component" value="Unassembled WGS sequence"/>
</dbReference>
<proteinExistence type="predicted"/>
<evidence type="ECO:0000313" key="4">
    <source>
        <dbReference type="Proteomes" id="UP000276215"/>
    </source>
</evidence>